<gene>
    <name evidence="2" type="ORF">CARN2_4094</name>
</gene>
<sequence>MDSPSSWHSTRTSENHRDDFREASTAASADGELDGQDGERPEKIVLFAPGAALPDGWNALEGRIELVTYIGVSHQPSQRRGGRRTSLHRGRPEPRRGLVPAAW</sequence>
<evidence type="ECO:0000256" key="1">
    <source>
        <dbReference type="SAM" id="MobiDB-lite"/>
    </source>
</evidence>
<feature type="compositionally biased region" description="Basic residues" evidence="1">
    <location>
        <begin position="80"/>
        <end position="89"/>
    </location>
</feature>
<proteinExistence type="predicted"/>
<feature type="region of interest" description="Disordered" evidence="1">
    <location>
        <begin position="1"/>
        <end position="41"/>
    </location>
</feature>
<dbReference type="AlphaFoldDB" id="E6PUK5"/>
<name>E6PUK5_9ZZZZ</name>
<protein>
    <submittedName>
        <fullName evidence="2">Uncharacterized protein</fullName>
    </submittedName>
</protein>
<evidence type="ECO:0000313" key="2">
    <source>
        <dbReference type="EMBL" id="CBH98612.1"/>
    </source>
</evidence>
<feature type="compositionally biased region" description="Basic and acidic residues" evidence="1">
    <location>
        <begin position="11"/>
        <end position="22"/>
    </location>
</feature>
<comment type="caution">
    <text evidence="2">The sequence shown here is derived from an EMBL/GenBank/DDBJ whole genome shotgun (WGS) entry which is preliminary data.</text>
</comment>
<organism evidence="2">
    <name type="scientific">mine drainage metagenome</name>
    <dbReference type="NCBI Taxonomy" id="410659"/>
    <lineage>
        <taxon>unclassified sequences</taxon>
        <taxon>metagenomes</taxon>
        <taxon>ecological metagenomes</taxon>
    </lineage>
</organism>
<feature type="compositionally biased region" description="Polar residues" evidence="1">
    <location>
        <begin position="1"/>
        <end position="10"/>
    </location>
</feature>
<feature type="region of interest" description="Disordered" evidence="1">
    <location>
        <begin position="74"/>
        <end position="103"/>
    </location>
</feature>
<reference evidence="2" key="1">
    <citation type="submission" date="2009-10" db="EMBL/GenBank/DDBJ databases">
        <title>Diversity of trophic interactions inside an arsenic-rich microbial ecosystem.</title>
        <authorList>
            <person name="Bertin P.N."/>
            <person name="Heinrich-Salmeron A."/>
            <person name="Pelletier E."/>
            <person name="Goulhen-Chollet F."/>
            <person name="Arsene-Ploetze F."/>
            <person name="Gallien S."/>
            <person name="Calteau A."/>
            <person name="Vallenet D."/>
            <person name="Casiot C."/>
            <person name="Chane-Woon-Ming B."/>
            <person name="Giloteaux L."/>
            <person name="Barakat M."/>
            <person name="Bonnefoy V."/>
            <person name="Bruneel O."/>
            <person name="Chandler M."/>
            <person name="Cleiss J."/>
            <person name="Duran R."/>
            <person name="Elbaz-Poulichet F."/>
            <person name="Fonknechten N."/>
            <person name="Lauga B."/>
            <person name="Mornico D."/>
            <person name="Ortet P."/>
            <person name="Schaeffer C."/>
            <person name="Siguier P."/>
            <person name="Alexander Thil Smith A."/>
            <person name="Van Dorsselaer A."/>
            <person name="Weissenbach J."/>
            <person name="Medigue C."/>
            <person name="Le Paslier D."/>
        </authorList>
    </citation>
    <scope>NUCLEOTIDE SEQUENCE</scope>
</reference>
<accession>E6PUK5</accession>
<dbReference type="EMBL" id="CABM01000058">
    <property type="protein sequence ID" value="CBH98612.1"/>
    <property type="molecule type" value="Genomic_DNA"/>
</dbReference>